<dbReference type="GO" id="GO:0005789">
    <property type="term" value="C:endoplasmic reticulum membrane"/>
    <property type="evidence" value="ECO:0007669"/>
    <property type="project" value="InterPro"/>
</dbReference>
<dbReference type="InterPro" id="IPR013783">
    <property type="entry name" value="Ig-like_fold"/>
</dbReference>
<dbReference type="Gene3D" id="2.60.40.10">
    <property type="entry name" value="Immunoglobulins"/>
    <property type="match status" value="1"/>
</dbReference>
<comment type="subcellular location">
    <subcellularLocation>
        <location evidence="1">Membrane</location>
        <topology evidence="1">Single-pass type IV membrane protein</topology>
    </subcellularLocation>
</comment>
<dbReference type="InterPro" id="IPR000535">
    <property type="entry name" value="MSP_dom"/>
</dbReference>
<dbReference type="PANTHER" id="PTHR10809">
    <property type="entry name" value="VESICLE-ASSOCIATED MEMBRANE PROTEIN-ASSOCIATED PROTEIN"/>
    <property type="match status" value="1"/>
</dbReference>
<dbReference type="Pfam" id="PF00635">
    <property type="entry name" value="Motile_Sperm"/>
    <property type="match status" value="1"/>
</dbReference>
<dbReference type="PANTHER" id="PTHR10809:SF6">
    <property type="entry name" value="AT11025P-RELATED"/>
    <property type="match status" value="1"/>
</dbReference>
<reference evidence="9" key="1">
    <citation type="submission" date="2021-01" db="EMBL/GenBank/DDBJ databases">
        <authorList>
            <person name="Corre E."/>
            <person name="Pelletier E."/>
            <person name="Niang G."/>
            <person name="Scheremetjew M."/>
            <person name="Finn R."/>
            <person name="Kale V."/>
            <person name="Holt S."/>
            <person name="Cochrane G."/>
            <person name="Meng A."/>
            <person name="Brown T."/>
            <person name="Cohen L."/>
        </authorList>
    </citation>
    <scope>NUCLEOTIDE SEQUENCE</scope>
    <source>
        <strain evidence="9">GSO104</strain>
    </source>
</reference>
<dbReference type="InterPro" id="IPR016763">
    <property type="entry name" value="VAP"/>
</dbReference>
<proteinExistence type="inferred from homology"/>
<dbReference type="GO" id="GO:0090158">
    <property type="term" value="P:endoplasmic reticulum membrane organization"/>
    <property type="evidence" value="ECO:0007669"/>
    <property type="project" value="TreeGrafter"/>
</dbReference>
<feature type="coiled-coil region" evidence="6">
    <location>
        <begin position="233"/>
        <end position="267"/>
    </location>
</feature>
<dbReference type="GO" id="GO:0005886">
    <property type="term" value="C:plasma membrane"/>
    <property type="evidence" value="ECO:0007669"/>
    <property type="project" value="TreeGrafter"/>
</dbReference>
<dbReference type="PROSITE" id="PS50202">
    <property type="entry name" value="MSP"/>
    <property type="match status" value="1"/>
</dbReference>
<feature type="compositionally biased region" description="Polar residues" evidence="7">
    <location>
        <begin position="191"/>
        <end position="200"/>
    </location>
</feature>
<keyword evidence="3" id="KW-0812">Transmembrane</keyword>
<keyword evidence="6" id="KW-0175">Coiled coil</keyword>
<evidence type="ECO:0000313" key="9">
    <source>
        <dbReference type="EMBL" id="CAE4597458.1"/>
    </source>
</evidence>
<evidence type="ECO:0000256" key="7">
    <source>
        <dbReference type="SAM" id="MobiDB-lite"/>
    </source>
</evidence>
<comment type="similarity">
    <text evidence="2">Belongs to the VAMP-associated protein (VAP) (TC 9.B.17) family.</text>
</comment>
<feature type="region of interest" description="Disordered" evidence="7">
    <location>
        <begin position="189"/>
        <end position="213"/>
    </location>
</feature>
<evidence type="ECO:0000259" key="8">
    <source>
        <dbReference type="PROSITE" id="PS50202"/>
    </source>
</evidence>
<feature type="domain" description="MSP" evidence="8">
    <location>
        <begin position="11"/>
        <end position="157"/>
    </location>
</feature>
<evidence type="ECO:0000256" key="2">
    <source>
        <dbReference type="ARBA" id="ARBA00008932"/>
    </source>
</evidence>
<organism evidence="9">
    <name type="scientific">Ditylum brightwellii</name>
    <dbReference type="NCBI Taxonomy" id="49249"/>
    <lineage>
        <taxon>Eukaryota</taxon>
        <taxon>Sar</taxon>
        <taxon>Stramenopiles</taxon>
        <taxon>Ochrophyta</taxon>
        <taxon>Bacillariophyta</taxon>
        <taxon>Mediophyceae</taxon>
        <taxon>Lithodesmiophycidae</taxon>
        <taxon>Lithodesmiales</taxon>
        <taxon>Lithodesmiaceae</taxon>
        <taxon>Ditylum</taxon>
    </lineage>
</organism>
<evidence type="ECO:0000256" key="3">
    <source>
        <dbReference type="ARBA" id="ARBA00022692"/>
    </source>
</evidence>
<dbReference type="EMBL" id="HBNS01012107">
    <property type="protein sequence ID" value="CAE4597458.1"/>
    <property type="molecule type" value="Transcribed_RNA"/>
</dbReference>
<evidence type="ECO:0000256" key="4">
    <source>
        <dbReference type="ARBA" id="ARBA00022989"/>
    </source>
</evidence>
<dbReference type="SUPFAM" id="SSF49354">
    <property type="entry name" value="PapD-like"/>
    <property type="match status" value="1"/>
</dbReference>
<keyword evidence="4" id="KW-1133">Transmembrane helix</keyword>
<keyword evidence="5" id="KW-0472">Membrane</keyword>
<dbReference type="InterPro" id="IPR008962">
    <property type="entry name" value="PapD-like_sf"/>
</dbReference>
<gene>
    <name evidence="9" type="ORF">DBRI00130_LOCUS9773</name>
</gene>
<dbReference type="GO" id="GO:0061817">
    <property type="term" value="P:endoplasmic reticulum-plasma membrane tethering"/>
    <property type="evidence" value="ECO:0007669"/>
    <property type="project" value="TreeGrafter"/>
</dbReference>
<evidence type="ECO:0000256" key="1">
    <source>
        <dbReference type="ARBA" id="ARBA00004211"/>
    </source>
</evidence>
<accession>A0A7S4QY17</accession>
<protein>
    <recommendedName>
        <fullName evidence="8">MSP domain-containing protein</fullName>
    </recommendedName>
</protein>
<dbReference type="AlphaFoldDB" id="A0A7S4QY17"/>
<sequence>MPSDESAPSYALEVTPESALQFTLTRTPASAAENSSTDAGVTRCTMTLRHPGKTGQHLAFKVKTTQPRRYLVRPNQGIVAPNSTETVSILLVEKDKQILLQSYDRLGQSALDHSKDKFLVQSCAAPDEFASLYDKEKRGDEQKSDGYKTSKEMAEKLTSLWDKTSTSGESPVFNKKLHVRHVVMEIKSGTPDPTAQVPTTRSDKTPVENMSPEQMFSEVSSLRRKYDELVAFSVNLTAERDILNNSLEQTKRDLNREIAAKKTLQEAAGGASADSRSIARGDTGGFSLSVVQVMVIAIACFLAGIKACNSDSVDFLQFVPILGPMLGMTGDVLTGDVLTDVVAVVEDPVPVMPDPPAMDEMGMEG</sequence>
<evidence type="ECO:0000256" key="5">
    <source>
        <dbReference type="ARBA" id="ARBA00023136"/>
    </source>
</evidence>
<name>A0A7S4QY17_9STRA</name>
<evidence type="ECO:0000256" key="6">
    <source>
        <dbReference type="SAM" id="Coils"/>
    </source>
</evidence>